<dbReference type="SUPFAM" id="SSF55729">
    <property type="entry name" value="Acyl-CoA N-acyltransferases (Nat)"/>
    <property type="match status" value="1"/>
</dbReference>
<evidence type="ECO:0000313" key="2">
    <source>
        <dbReference type="EMBL" id="TWP37729.1"/>
    </source>
</evidence>
<dbReference type="EMBL" id="VCQV01000005">
    <property type="protein sequence ID" value="TWP37729.1"/>
    <property type="molecule type" value="Genomic_DNA"/>
</dbReference>
<reference evidence="2 3" key="1">
    <citation type="submission" date="2019-05" db="EMBL/GenBank/DDBJ databases">
        <authorList>
            <person name="Lee S.D."/>
        </authorList>
    </citation>
    <scope>NUCLEOTIDE SEQUENCE [LARGE SCALE GENOMIC DNA]</scope>
    <source>
        <strain evidence="2 3">C5-26</strain>
    </source>
</reference>
<dbReference type="AlphaFoldDB" id="A0A563E605"/>
<dbReference type="PANTHER" id="PTHR43610:SF1">
    <property type="entry name" value="N-ACETYLTRANSFERASE DOMAIN-CONTAINING PROTEIN"/>
    <property type="match status" value="1"/>
</dbReference>
<feature type="domain" description="N-acetyltransferase" evidence="1">
    <location>
        <begin position="15"/>
        <end position="152"/>
    </location>
</feature>
<dbReference type="PANTHER" id="PTHR43610">
    <property type="entry name" value="BLL6696 PROTEIN"/>
    <property type="match status" value="1"/>
</dbReference>
<comment type="caution">
    <text evidence="2">The sequence shown here is derived from an EMBL/GenBank/DDBJ whole genome shotgun (WGS) entry which is preliminary data.</text>
</comment>
<sequence length="197" mass="22382">MTPLRPLTLTGRLVRLEPLHQDHLDGLVAAARDGQLWDRWYTGVASPEDMTDQIEERLRLQKTGWMLPFTTVRQSDNTVIGATTFCDIEPSVPRVEIGYTWNRESVHGTGTNAESKLLLMTHAFEALGCECVKFQTHWMNQQSRAAIERLGAHLDGVLRCDSIDAAGRLRDTVVYSVVAREWPMVKAGLEHRLRHRH</sequence>
<dbReference type="InterPro" id="IPR016181">
    <property type="entry name" value="Acyl_CoA_acyltransferase"/>
</dbReference>
<reference evidence="2 3" key="2">
    <citation type="submission" date="2019-08" db="EMBL/GenBank/DDBJ databases">
        <title>Jejuicoccus antrihumi gen. nov., sp. nov., a new member of the family Dermacoccaceae isolated from a cave.</title>
        <authorList>
            <person name="Schumann P."/>
            <person name="Kim I.S."/>
        </authorList>
    </citation>
    <scope>NUCLEOTIDE SEQUENCE [LARGE SCALE GENOMIC DNA]</scope>
    <source>
        <strain evidence="2 3">C5-26</strain>
    </source>
</reference>
<evidence type="ECO:0000259" key="1">
    <source>
        <dbReference type="Pfam" id="PF13302"/>
    </source>
</evidence>
<dbReference type="InterPro" id="IPR000182">
    <property type="entry name" value="GNAT_dom"/>
</dbReference>
<dbReference type="Gene3D" id="3.40.630.30">
    <property type="match status" value="1"/>
</dbReference>
<evidence type="ECO:0000313" key="3">
    <source>
        <dbReference type="Proteomes" id="UP000320244"/>
    </source>
</evidence>
<accession>A0A563E605</accession>
<dbReference type="Pfam" id="PF13302">
    <property type="entry name" value="Acetyltransf_3"/>
    <property type="match status" value="1"/>
</dbReference>
<organism evidence="2 3">
    <name type="scientific">Leekyejoonella antrihumi</name>
    <dbReference type="NCBI Taxonomy" id="1660198"/>
    <lineage>
        <taxon>Bacteria</taxon>
        <taxon>Bacillati</taxon>
        <taxon>Actinomycetota</taxon>
        <taxon>Actinomycetes</taxon>
        <taxon>Micrococcales</taxon>
        <taxon>Dermacoccaceae</taxon>
        <taxon>Leekyejoonella</taxon>
    </lineage>
</organism>
<name>A0A563E605_9MICO</name>
<keyword evidence="3" id="KW-1185">Reference proteome</keyword>
<proteinExistence type="predicted"/>
<dbReference type="RefSeq" id="WP_146315796.1">
    <property type="nucleotide sequence ID" value="NZ_VCQV01000005.1"/>
</dbReference>
<dbReference type="Proteomes" id="UP000320244">
    <property type="component" value="Unassembled WGS sequence"/>
</dbReference>
<dbReference type="GO" id="GO:0016747">
    <property type="term" value="F:acyltransferase activity, transferring groups other than amino-acyl groups"/>
    <property type="evidence" value="ECO:0007669"/>
    <property type="project" value="InterPro"/>
</dbReference>
<dbReference type="OrthoDB" id="9795199at2"/>
<protein>
    <submittedName>
        <fullName evidence="2">GNAT family N-acetyltransferase</fullName>
    </submittedName>
</protein>
<keyword evidence="2" id="KW-0808">Transferase</keyword>
<gene>
    <name evidence="2" type="ORF">FGL98_05655</name>
</gene>